<dbReference type="GO" id="GO:0043138">
    <property type="term" value="F:3'-5' DNA helicase activity"/>
    <property type="evidence" value="ECO:0007669"/>
    <property type="project" value="TreeGrafter"/>
</dbReference>
<dbReference type="PANTHER" id="PTHR11274:SF13">
    <property type="entry name" value="HELICASE A859L-RELATED"/>
    <property type="match status" value="1"/>
</dbReference>
<evidence type="ECO:0000256" key="7">
    <source>
        <dbReference type="SAM" id="MobiDB-lite"/>
    </source>
</evidence>
<feature type="compositionally biased region" description="Acidic residues" evidence="7">
    <location>
        <begin position="209"/>
        <end position="220"/>
    </location>
</feature>
<dbReference type="Pfam" id="PF04851">
    <property type="entry name" value="ResIII"/>
    <property type="match status" value="1"/>
</dbReference>
<dbReference type="GO" id="GO:0005675">
    <property type="term" value="C:transcription factor TFIIH holo complex"/>
    <property type="evidence" value="ECO:0007669"/>
    <property type="project" value="TreeGrafter"/>
</dbReference>
<name>A0A1X0P8K5_9TRYP</name>
<dbReference type="Pfam" id="PF10544">
    <property type="entry name" value="T5orf172"/>
    <property type="match status" value="1"/>
</dbReference>
<dbReference type="GeneID" id="39982070"/>
<dbReference type="GO" id="GO:0000112">
    <property type="term" value="C:nucleotide-excision repair factor 3 complex"/>
    <property type="evidence" value="ECO:0007669"/>
    <property type="project" value="TreeGrafter"/>
</dbReference>
<reference evidence="10 11" key="1">
    <citation type="submission" date="2017-03" db="EMBL/GenBank/DDBJ databases">
        <title>An alternative strategy for trypanosome survival in the mammalian bloodstream revealed through genome and transcriptome analysis of the ubiquitous bovine parasite Trypanosoma (Megatrypanum) theileri.</title>
        <authorList>
            <person name="Kelly S."/>
            <person name="Ivens A."/>
            <person name="Mott A."/>
            <person name="O'Neill E."/>
            <person name="Emms D."/>
            <person name="Macleod O."/>
            <person name="Voorheis P."/>
            <person name="Matthews J."/>
            <person name="Matthews K."/>
            <person name="Carrington M."/>
        </authorList>
    </citation>
    <scope>NUCLEOTIDE SEQUENCE [LARGE SCALE GENOMIC DNA]</scope>
    <source>
        <strain evidence="10">Edinburgh</strain>
    </source>
</reference>
<dbReference type="SUPFAM" id="SSF52540">
    <property type="entry name" value="P-loop containing nucleoside triphosphate hydrolases"/>
    <property type="match status" value="2"/>
</dbReference>
<evidence type="ECO:0000313" key="11">
    <source>
        <dbReference type="Proteomes" id="UP000192257"/>
    </source>
</evidence>
<keyword evidence="4" id="KW-0378">Hydrolase</keyword>
<feature type="region of interest" description="Disordered" evidence="7">
    <location>
        <begin position="200"/>
        <end position="222"/>
    </location>
</feature>
<dbReference type="GO" id="GO:0006367">
    <property type="term" value="P:transcription initiation at RNA polymerase II promoter"/>
    <property type="evidence" value="ECO:0007669"/>
    <property type="project" value="TreeGrafter"/>
</dbReference>
<dbReference type="InterPro" id="IPR018306">
    <property type="entry name" value="Phage_T5_Orf172_DNA-bd"/>
</dbReference>
<evidence type="ECO:0000256" key="2">
    <source>
        <dbReference type="ARBA" id="ARBA00019253"/>
    </source>
</evidence>
<dbReference type="AlphaFoldDB" id="A0A1X0P8K5"/>
<comment type="similarity">
    <text evidence="1">Belongs to the asfivirus helicase A859L family.</text>
</comment>
<dbReference type="SMART" id="SM00974">
    <property type="entry name" value="T5orf172"/>
    <property type="match status" value="1"/>
</dbReference>
<feature type="domain" description="Helicase C-terminal" evidence="9">
    <location>
        <begin position="466"/>
        <end position="615"/>
    </location>
</feature>
<proteinExistence type="inferred from homology"/>
<evidence type="ECO:0000259" key="9">
    <source>
        <dbReference type="PROSITE" id="PS51194"/>
    </source>
</evidence>
<evidence type="ECO:0000313" key="10">
    <source>
        <dbReference type="EMBL" id="ORC92770.1"/>
    </source>
</evidence>
<keyword evidence="11" id="KW-1185">Reference proteome</keyword>
<dbReference type="GO" id="GO:0003677">
    <property type="term" value="F:DNA binding"/>
    <property type="evidence" value="ECO:0007669"/>
    <property type="project" value="InterPro"/>
</dbReference>
<feature type="region of interest" description="Disordered" evidence="7">
    <location>
        <begin position="139"/>
        <end position="160"/>
    </location>
</feature>
<keyword evidence="6" id="KW-0067">ATP-binding</keyword>
<dbReference type="Gene3D" id="3.40.50.300">
    <property type="entry name" value="P-loop containing nucleotide triphosphate hydrolases"/>
    <property type="match status" value="2"/>
</dbReference>
<dbReference type="GO" id="GO:0097550">
    <property type="term" value="C:transcription preinitiation complex"/>
    <property type="evidence" value="ECO:0007669"/>
    <property type="project" value="TreeGrafter"/>
</dbReference>
<evidence type="ECO:0000256" key="1">
    <source>
        <dbReference type="ARBA" id="ARBA00007303"/>
    </source>
</evidence>
<dbReference type="EMBL" id="NBCO01000003">
    <property type="protein sequence ID" value="ORC92770.1"/>
    <property type="molecule type" value="Genomic_DNA"/>
</dbReference>
<dbReference type="OrthoDB" id="16911at2759"/>
<dbReference type="RefSeq" id="XP_028886836.1">
    <property type="nucleotide sequence ID" value="XM_029022290.1"/>
</dbReference>
<feature type="compositionally biased region" description="Low complexity" evidence="7">
    <location>
        <begin position="139"/>
        <end position="148"/>
    </location>
</feature>
<dbReference type="InterPro" id="IPR014001">
    <property type="entry name" value="Helicase_ATP-bd"/>
</dbReference>
<protein>
    <recommendedName>
        <fullName evidence="2">Probable helicase A859L</fullName>
    </recommendedName>
</protein>
<keyword evidence="3" id="KW-0547">Nucleotide-binding</keyword>
<dbReference type="PROSITE" id="PS51192">
    <property type="entry name" value="HELICASE_ATP_BIND_1"/>
    <property type="match status" value="1"/>
</dbReference>
<keyword evidence="5 10" id="KW-0347">Helicase</keyword>
<dbReference type="VEuPathDB" id="TriTrypDB:TM35_000035230"/>
<dbReference type="GO" id="GO:0016787">
    <property type="term" value="F:hydrolase activity"/>
    <property type="evidence" value="ECO:0007669"/>
    <property type="project" value="UniProtKB-KW"/>
</dbReference>
<accession>A0A1X0P8K5</accession>
<evidence type="ECO:0000256" key="5">
    <source>
        <dbReference type="ARBA" id="ARBA00022806"/>
    </source>
</evidence>
<evidence type="ECO:0000256" key="3">
    <source>
        <dbReference type="ARBA" id="ARBA00022741"/>
    </source>
</evidence>
<evidence type="ECO:0000256" key="6">
    <source>
        <dbReference type="ARBA" id="ARBA00022840"/>
    </source>
</evidence>
<dbReference type="GO" id="GO:0005524">
    <property type="term" value="F:ATP binding"/>
    <property type="evidence" value="ECO:0007669"/>
    <property type="project" value="UniProtKB-KW"/>
</dbReference>
<dbReference type="InterPro" id="IPR006935">
    <property type="entry name" value="Helicase/UvrB_N"/>
</dbReference>
<sequence>MAHRTRVFWSAYGFYIAMHPWLRGSGYVKVGCTADLSRRLEMASFTTCFTPEWSYFAVFECESIKEAFLLEQAVLFLFKERRVPQRELIKGDAGEVVKGAQRVCDALNLNVMVNVEPMYTETGKDAMHEKQLLSSSLSSSLVPSSSSLTKENSSRSDGVVKPSTLGRYLETLEKLRKSMHVSNLIDSSHTLMGDCKGTIVKEKGKGGGEEDDDDNEEEEEQIRYDLDIPDLLNSETFGLSEIRPYQEEAVVRCLHELENRGATICQMACRCGKTPVAYKLIQYYLNKKPSTCILYLVPGLTLLRQTVRKLYSYGLKNVKYLLIGSYTGTISLEDNLVLTMTTNAEEILHTIKNSSLQVVVISTYQSSFIVSSITNFSLTVFDECHRVCGSTSITNFNSVLLQPRSGNRLFLTATPAYDTPIKMDNTHLFGGIAFRYYLREGIDAGYVNSFSLRIILGESMEDLNPYFFEAMRLVNKMIVYCRSIAHAMQLMERLQQPHPSDITPFKVFIAHSRMGSVAVANILRKFSETKRCLLLNVRLFQEGIEIPDLNAVFFAAPRYSSRDIVQSICRPLNKLENKPGSYVFLPATIDKNLPENHPVNLQKFSTLIPFTDALMDEDPILYEYLIDPHKVSYDIDIVGVRSLKLSSERLRKFVLPAIRRGVRYSNKNSDRLHRAARIPWKPAFNELRRIVLECNRYPKNNDAWVIGRKSISMALFYRYVRKGYYQYLKGEPSYLRIYQIRDLESLPLWRTYGMQGPYPWEECLSTLQTYLEEHGRVPPLDVHKGGYIGLDATPFERLSGALMHINQCDAHDKMRLDPVKQKDLDELCKRYKIKWRKERDPQGCVIPGEVTFITESYESFKKLYESRHGNRFQEYINLHFPGYPTKHDRMEDPRNLANGRVPPRHVSRDELKEPQTLGKVMCRVCRRHIAVRAWERHLQSKSHLTRLVKSSE</sequence>
<dbReference type="InterPro" id="IPR027417">
    <property type="entry name" value="P-loop_NTPase"/>
</dbReference>
<feature type="domain" description="Helicase ATP-binding" evidence="8">
    <location>
        <begin position="254"/>
        <end position="433"/>
    </location>
</feature>
<evidence type="ECO:0000259" key="8">
    <source>
        <dbReference type="PROSITE" id="PS51192"/>
    </source>
</evidence>
<dbReference type="Pfam" id="PF00271">
    <property type="entry name" value="Helicase_C"/>
    <property type="match status" value="1"/>
</dbReference>
<evidence type="ECO:0000256" key="4">
    <source>
        <dbReference type="ARBA" id="ARBA00022801"/>
    </source>
</evidence>
<organism evidence="10 11">
    <name type="scientific">Trypanosoma theileri</name>
    <dbReference type="NCBI Taxonomy" id="67003"/>
    <lineage>
        <taxon>Eukaryota</taxon>
        <taxon>Discoba</taxon>
        <taxon>Euglenozoa</taxon>
        <taxon>Kinetoplastea</taxon>
        <taxon>Metakinetoplastina</taxon>
        <taxon>Trypanosomatida</taxon>
        <taxon>Trypanosomatidae</taxon>
        <taxon>Trypanosoma</taxon>
    </lineage>
</organism>
<gene>
    <name evidence="10" type="ORF">TM35_000035230</name>
</gene>
<dbReference type="InterPro" id="IPR001650">
    <property type="entry name" value="Helicase_C-like"/>
</dbReference>
<dbReference type="SMART" id="SM00487">
    <property type="entry name" value="DEXDc"/>
    <property type="match status" value="1"/>
</dbReference>
<dbReference type="Proteomes" id="UP000192257">
    <property type="component" value="Unassembled WGS sequence"/>
</dbReference>
<comment type="caution">
    <text evidence="10">The sequence shown here is derived from an EMBL/GenBank/DDBJ whole genome shotgun (WGS) entry which is preliminary data.</text>
</comment>
<dbReference type="PROSITE" id="PS51194">
    <property type="entry name" value="HELICASE_CTER"/>
    <property type="match status" value="1"/>
</dbReference>
<dbReference type="InterPro" id="IPR050615">
    <property type="entry name" value="ATP-dep_DNA_Helicase"/>
</dbReference>
<dbReference type="PANTHER" id="PTHR11274">
    <property type="entry name" value="RAD25/XP-B DNA REPAIR HELICASE"/>
    <property type="match status" value="1"/>
</dbReference>